<sequence length="153" mass="18071">MLSQNYVIPASDREEPCEYALQMVSQNSIKQEYQSNQSWMQSRWHSALIWNYWLYLKSNIVQTSQFSQISSQTLHIQYKIQNLHATYQGIAFVQKQQFNDSTPFIPSCSPQSGRRRWFQLPDYPISVSYCTGQYLFGQNKQSKCDTGWWIPHP</sequence>
<accession>V6M6Q1</accession>
<proteinExistence type="predicted"/>
<reference evidence="1" key="1">
    <citation type="journal article" date="2014" name="PLoS Genet.">
        <title>The Genome of Spironucleus salmonicida Highlights a Fish Pathogen Adapted to Fluctuating Environments.</title>
        <authorList>
            <person name="Xu F."/>
            <person name="Jerlstrom-Hultqvist J."/>
            <person name="Einarsson E."/>
            <person name="Astvaldsson A."/>
            <person name="Svard S.G."/>
            <person name="Andersson J.O."/>
        </authorList>
    </citation>
    <scope>NUCLEOTIDE SEQUENCE</scope>
</reference>
<dbReference type="AlphaFoldDB" id="V6M6Q1"/>
<gene>
    <name evidence="1" type="ORF">SS50377_10633</name>
</gene>
<dbReference type="EMBL" id="KI545958">
    <property type="protein sequence ID" value="EST49099.1"/>
    <property type="molecule type" value="Genomic_DNA"/>
</dbReference>
<organism evidence="1">
    <name type="scientific">Spironucleus salmonicida</name>
    <dbReference type="NCBI Taxonomy" id="348837"/>
    <lineage>
        <taxon>Eukaryota</taxon>
        <taxon>Metamonada</taxon>
        <taxon>Diplomonadida</taxon>
        <taxon>Hexamitidae</taxon>
        <taxon>Hexamitinae</taxon>
        <taxon>Spironucleus</taxon>
    </lineage>
</organism>
<evidence type="ECO:0000313" key="1">
    <source>
        <dbReference type="EMBL" id="EST49099.1"/>
    </source>
</evidence>
<protein>
    <submittedName>
        <fullName evidence="1">Uncharacterized protein</fullName>
    </submittedName>
</protein>
<name>V6M6Q1_9EUKA</name>